<dbReference type="GO" id="GO:0005524">
    <property type="term" value="F:ATP binding"/>
    <property type="evidence" value="ECO:0007669"/>
    <property type="project" value="UniProtKB-KW"/>
</dbReference>
<dbReference type="GO" id="GO:0016887">
    <property type="term" value="F:ATP hydrolysis activity"/>
    <property type="evidence" value="ECO:0007669"/>
    <property type="project" value="TreeGrafter"/>
</dbReference>
<accession>A0A4R7ZQY8</accession>
<keyword evidence="6" id="KW-1185">Reference proteome</keyword>
<proteinExistence type="inferred from homology"/>
<dbReference type="RefSeq" id="WP_134169232.1">
    <property type="nucleotide sequence ID" value="NZ_SODD01000013.1"/>
</dbReference>
<evidence type="ECO:0000259" key="4">
    <source>
        <dbReference type="PROSITE" id="PS00662"/>
    </source>
</evidence>
<dbReference type="Gene3D" id="3.40.50.300">
    <property type="entry name" value="P-loop containing nucleotide triphosphate hydrolases"/>
    <property type="match status" value="1"/>
</dbReference>
<evidence type="ECO:0000313" key="5">
    <source>
        <dbReference type="EMBL" id="TDW20359.1"/>
    </source>
</evidence>
<dbReference type="SMART" id="SM00382">
    <property type="entry name" value="AAA"/>
    <property type="match status" value="1"/>
</dbReference>
<dbReference type="InterPro" id="IPR001482">
    <property type="entry name" value="T2SS/T4SS_dom"/>
</dbReference>
<comment type="similarity">
    <text evidence="1">Belongs to the GSP E family.</text>
</comment>
<evidence type="ECO:0000256" key="1">
    <source>
        <dbReference type="ARBA" id="ARBA00006611"/>
    </source>
</evidence>
<keyword evidence="2" id="KW-0547">Nucleotide-binding</keyword>
<dbReference type="SUPFAM" id="SSF52540">
    <property type="entry name" value="P-loop containing nucleoside triphosphate hydrolases"/>
    <property type="match status" value="1"/>
</dbReference>
<dbReference type="Gene3D" id="3.30.450.90">
    <property type="match status" value="1"/>
</dbReference>
<dbReference type="OrthoDB" id="9808272at2"/>
<dbReference type="PROSITE" id="PS00662">
    <property type="entry name" value="T2SP_E"/>
    <property type="match status" value="1"/>
</dbReference>
<dbReference type="GO" id="GO:0005886">
    <property type="term" value="C:plasma membrane"/>
    <property type="evidence" value="ECO:0007669"/>
    <property type="project" value="TreeGrafter"/>
</dbReference>
<dbReference type="Pfam" id="PF00437">
    <property type="entry name" value="T2SSE"/>
    <property type="match status" value="1"/>
</dbReference>
<protein>
    <submittedName>
        <fullName evidence="5">Competence protein ComGA</fullName>
    </submittedName>
</protein>
<evidence type="ECO:0000256" key="3">
    <source>
        <dbReference type="ARBA" id="ARBA00022840"/>
    </source>
</evidence>
<feature type="domain" description="Bacterial type II secretion system protein E" evidence="4">
    <location>
        <begin position="199"/>
        <end position="213"/>
    </location>
</feature>
<comment type="caution">
    <text evidence="5">The sequence shown here is derived from an EMBL/GenBank/DDBJ whole genome shotgun (WGS) entry which is preliminary data.</text>
</comment>
<gene>
    <name evidence="5" type="ORF">EDD63_11340</name>
</gene>
<dbReference type="CDD" id="cd01129">
    <property type="entry name" value="PulE-GspE-like"/>
    <property type="match status" value="1"/>
</dbReference>
<dbReference type="PANTHER" id="PTHR30258:SF2">
    <property type="entry name" value="COMG OPERON PROTEIN 1"/>
    <property type="match status" value="1"/>
</dbReference>
<dbReference type="EMBL" id="SODD01000013">
    <property type="protein sequence ID" value="TDW20359.1"/>
    <property type="molecule type" value="Genomic_DNA"/>
</dbReference>
<organism evidence="5 6">
    <name type="scientific">Breznakia blatticola</name>
    <dbReference type="NCBI Taxonomy" id="1754012"/>
    <lineage>
        <taxon>Bacteria</taxon>
        <taxon>Bacillati</taxon>
        <taxon>Bacillota</taxon>
        <taxon>Erysipelotrichia</taxon>
        <taxon>Erysipelotrichales</taxon>
        <taxon>Erysipelotrichaceae</taxon>
        <taxon>Breznakia</taxon>
    </lineage>
</organism>
<dbReference type="Proteomes" id="UP000294743">
    <property type="component" value="Unassembled WGS sequence"/>
</dbReference>
<dbReference type="AlphaFoldDB" id="A0A4R7ZQY8"/>
<evidence type="ECO:0000256" key="2">
    <source>
        <dbReference type="ARBA" id="ARBA00022741"/>
    </source>
</evidence>
<keyword evidence="3" id="KW-0067">ATP-binding</keyword>
<reference evidence="5 6" key="1">
    <citation type="submission" date="2019-03" db="EMBL/GenBank/DDBJ databases">
        <title>Genomic Encyclopedia of Type Strains, Phase IV (KMG-IV): sequencing the most valuable type-strain genomes for metagenomic binning, comparative biology and taxonomic classification.</title>
        <authorList>
            <person name="Goeker M."/>
        </authorList>
    </citation>
    <scope>NUCLEOTIDE SEQUENCE [LARGE SCALE GENOMIC DNA]</scope>
    <source>
        <strain evidence="5 6">DSM 28867</strain>
    </source>
</reference>
<dbReference type="InterPro" id="IPR003593">
    <property type="entry name" value="AAA+_ATPase"/>
</dbReference>
<dbReference type="InterPro" id="IPR027417">
    <property type="entry name" value="P-loop_NTPase"/>
</dbReference>
<evidence type="ECO:0000313" key="6">
    <source>
        <dbReference type="Proteomes" id="UP000294743"/>
    </source>
</evidence>
<sequence>MKKRIKQLLEYIEMYDASDVHFTLQNGQLFVRIRGIDGIKEIKHKLLDENLFHYLKFIANLDLGNSLLPQSGNFSYTFKKEQLQFRFSYLRTMQLQTGVLRILNNHKRFTIEDLSTDPSQIELLKCWLQRSSGLILLSGPTGAGKTTTLHALLERLSTYENKHVITLEDPIEIQSTSYLQLQINEKVDFTYAEGIKQVLRHDPDVIMIGEIRDEATAKQLITAALSGHLVLSTIHAKSCVDVIKRMLDFGVSVLDLKETLCGLTSQRIFKAKDEEKRICIYEMMDEADIARVLKGEPLDESYETMEDKIRLAKQRNQI</sequence>
<name>A0A4R7ZQY8_9FIRM</name>
<dbReference type="PANTHER" id="PTHR30258">
    <property type="entry name" value="TYPE II SECRETION SYSTEM PROTEIN GSPE-RELATED"/>
    <property type="match status" value="1"/>
</dbReference>